<dbReference type="InterPro" id="IPR041075">
    <property type="entry name" value="NOD1/2_WH"/>
</dbReference>
<proteinExistence type="predicted"/>
<dbReference type="Gene3D" id="3.40.50.300">
    <property type="entry name" value="P-loop containing nucleotide triphosphate hydrolases"/>
    <property type="match status" value="1"/>
</dbReference>
<keyword evidence="4" id="KW-0677">Repeat</keyword>
<feature type="domain" description="NACHT" evidence="7">
    <location>
        <begin position="85"/>
        <end position="219"/>
    </location>
</feature>
<keyword evidence="3" id="KW-0433">Leucine-rich repeat</keyword>
<evidence type="ECO:0000256" key="1">
    <source>
        <dbReference type="ARBA" id="ARBA00004496"/>
    </source>
</evidence>
<evidence type="ECO:0000259" key="7">
    <source>
        <dbReference type="PROSITE" id="PS50837"/>
    </source>
</evidence>
<evidence type="ECO:0000256" key="6">
    <source>
        <dbReference type="ARBA" id="ARBA00022840"/>
    </source>
</evidence>
<sequence>DTKTIHKSMLRGKFECVHESIAKPGQQPLLNDLYTNVWITEGECGEINSEHEVRDIKAKMRKRTQVHSMKRKDIFKPLLDQKQVKTVLTKGIAGIGKTITVQKFILDWAAGLENQEFDLIFVFPFRELNLIKKEISLLEVVQQYYPHMKKDERILTADSVKSLFIFDGLDESKLLIDFYKCPPWLDEEKSTSLGVLLTNLIRGNLLPSASLWITSRPAATCQIPAVYISRVTEIQGFENPEKEEYFRKKCKNETLADKMVSYIRTQRSLYIMCYVPAFCWILATVLEQTLNTDHSGYIPRTLAEIYTNFLIVLLTFQNQKYEDQARWTSYSLLESNQKSILSLAQLAFENLERGDIIFYENELRKYHIDISKPSVYSGVCKDIFIENSTATQDKVYTFVHLTIQEYFAALHVFATYQNKKRNALKKKNISNTFPCAKSTPSLFDVYKSALDKSILSKNGHLDLFLRFLLGIGTDNNQKLLNGLFNPEDNSEDIKQICSYIKDLIRKDVSPERCINLFHCLNELNDSSLVEEIKMAINSRDLLKQRQTPSLYSGLAYILQMCEDETDELNLHRYHMSEEGVLRMLPVAKFYKRLV</sequence>
<keyword evidence="6" id="KW-0067">ATP-binding</keyword>
<dbReference type="PANTHER" id="PTHR24106">
    <property type="entry name" value="NACHT, LRR AND CARD DOMAINS-CONTAINING"/>
    <property type="match status" value="1"/>
</dbReference>
<dbReference type="Pfam" id="PF05729">
    <property type="entry name" value="NACHT"/>
    <property type="match status" value="1"/>
</dbReference>
<dbReference type="InterPro" id="IPR041267">
    <property type="entry name" value="NLRP_HD2"/>
</dbReference>
<evidence type="ECO:0000256" key="2">
    <source>
        <dbReference type="ARBA" id="ARBA00022490"/>
    </source>
</evidence>
<dbReference type="InterPro" id="IPR051261">
    <property type="entry name" value="NLR"/>
</dbReference>
<keyword evidence="5" id="KW-0547">Nucleotide-binding</keyword>
<keyword evidence="9" id="KW-1185">Reference proteome</keyword>
<dbReference type="SMART" id="SM01288">
    <property type="entry name" value="FISNA"/>
    <property type="match status" value="1"/>
</dbReference>
<dbReference type="InterPro" id="IPR007111">
    <property type="entry name" value="NACHT_NTPase"/>
</dbReference>
<evidence type="ECO:0000256" key="3">
    <source>
        <dbReference type="ARBA" id="ARBA00022614"/>
    </source>
</evidence>
<dbReference type="Pfam" id="PF17776">
    <property type="entry name" value="NLRC4_HD2"/>
    <property type="match status" value="1"/>
</dbReference>
<dbReference type="AlphaFoldDB" id="A0A444TZ57"/>
<dbReference type="Pfam" id="PF17779">
    <property type="entry name" value="WHD_NOD2"/>
    <property type="match status" value="1"/>
</dbReference>
<dbReference type="GO" id="GO:0005737">
    <property type="term" value="C:cytoplasm"/>
    <property type="evidence" value="ECO:0007669"/>
    <property type="project" value="UniProtKB-SubCell"/>
</dbReference>
<dbReference type="Pfam" id="PF14484">
    <property type="entry name" value="FISNA"/>
    <property type="match status" value="1"/>
</dbReference>
<gene>
    <name evidence="8" type="ORF">EOD39_9999</name>
</gene>
<evidence type="ECO:0000313" key="8">
    <source>
        <dbReference type="EMBL" id="RXM28170.1"/>
    </source>
</evidence>
<dbReference type="FunFam" id="3.40.50.300:FF:001524">
    <property type="entry name" value="Si:dkey-126g1.7"/>
    <property type="match status" value="1"/>
</dbReference>
<comment type="subcellular location">
    <subcellularLocation>
        <location evidence="1">Cytoplasm</location>
    </subcellularLocation>
</comment>
<dbReference type="InterPro" id="IPR027417">
    <property type="entry name" value="P-loop_NTPase"/>
</dbReference>
<evidence type="ECO:0000256" key="4">
    <source>
        <dbReference type="ARBA" id="ARBA00022737"/>
    </source>
</evidence>
<keyword evidence="2" id="KW-0963">Cytoplasm</keyword>
<reference evidence="8 9" key="1">
    <citation type="submission" date="2019-01" db="EMBL/GenBank/DDBJ databases">
        <title>Draft Genome and Complete Hox-Cluster Characterization of the Sterlet Sturgeon (Acipenser ruthenus).</title>
        <authorList>
            <person name="Wei Q."/>
        </authorList>
    </citation>
    <scope>NUCLEOTIDE SEQUENCE [LARGE SCALE GENOMIC DNA]</scope>
    <source>
        <strain evidence="8">WHYD16114868_AA</strain>
        <tissue evidence="8">Blood</tissue>
    </source>
</reference>
<evidence type="ECO:0000256" key="5">
    <source>
        <dbReference type="ARBA" id="ARBA00022741"/>
    </source>
</evidence>
<protein>
    <submittedName>
        <fullName evidence="8">Protein NLRC3</fullName>
    </submittedName>
</protein>
<dbReference type="Proteomes" id="UP000289886">
    <property type="component" value="Unassembled WGS sequence"/>
</dbReference>
<dbReference type="InterPro" id="IPR029495">
    <property type="entry name" value="NACHT-assoc"/>
</dbReference>
<organism evidence="8 9">
    <name type="scientific">Acipenser ruthenus</name>
    <name type="common">Sterlet sturgeon</name>
    <dbReference type="NCBI Taxonomy" id="7906"/>
    <lineage>
        <taxon>Eukaryota</taxon>
        <taxon>Metazoa</taxon>
        <taxon>Chordata</taxon>
        <taxon>Craniata</taxon>
        <taxon>Vertebrata</taxon>
        <taxon>Euteleostomi</taxon>
        <taxon>Actinopterygii</taxon>
        <taxon>Chondrostei</taxon>
        <taxon>Acipenseriformes</taxon>
        <taxon>Acipenseridae</taxon>
        <taxon>Acipenser</taxon>
    </lineage>
</organism>
<dbReference type="PROSITE" id="PS50837">
    <property type="entry name" value="NACHT"/>
    <property type="match status" value="1"/>
</dbReference>
<dbReference type="GO" id="GO:0005524">
    <property type="term" value="F:ATP binding"/>
    <property type="evidence" value="ECO:0007669"/>
    <property type="project" value="UniProtKB-KW"/>
</dbReference>
<accession>A0A444TZ57</accession>
<name>A0A444TZ57_ACIRT</name>
<comment type="caution">
    <text evidence="8">The sequence shown here is derived from an EMBL/GenBank/DDBJ whole genome shotgun (WGS) entry which is preliminary data.</text>
</comment>
<evidence type="ECO:0000313" key="9">
    <source>
        <dbReference type="Proteomes" id="UP000289886"/>
    </source>
</evidence>
<dbReference type="EMBL" id="SCEB01215702">
    <property type="protein sequence ID" value="RXM28170.1"/>
    <property type="molecule type" value="Genomic_DNA"/>
</dbReference>
<feature type="non-terminal residue" evidence="8">
    <location>
        <position position="1"/>
    </location>
</feature>